<keyword evidence="6" id="KW-1185">Reference proteome</keyword>
<reference evidence="5 6" key="1">
    <citation type="submission" date="2021-12" db="EMBL/GenBank/DDBJ databases">
        <title>Identification and characterization of A. suis stains in western Canada.</title>
        <authorList>
            <person name="Kulathunga D.G.R.S."/>
            <person name="De Oliveira Costa M."/>
        </authorList>
    </citation>
    <scope>NUCLEOTIDE SEQUENCE [LARGE SCALE GENOMIC DNA]</scope>
    <source>
        <strain evidence="5 6">18_292</strain>
    </source>
</reference>
<keyword evidence="3" id="KW-0238">DNA-binding</keyword>
<evidence type="ECO:0000256" key="2">
    <source>
        <dbReference type="ARBA" id="ARBA00022747"/>
    </source>
</evidence>
<gene>
    <name evidence="5" type="ORF">LZL92_01060</name>
</gene>
<dbReference type="EC" id="3.1.21.-" evidence="5"/>
<dbReference type="SUPFAM" id="SSF116734">
    <property type="entry name" value="DNA methylase specificity domain"/>
    <property type="match status" value="2"/>
</dbReference>
<protein>
    <submittedName>
        <fullName evidence="5">Restriction endonuclease subunit S</fullName>
        <ecNumber evidence="5">3.1.21.-</ecNumber>
    </submittedName>
</protein>
<dbReference type="Pfam" id="PF01420">
    <property type="entry name" value="Methylase_S"/>
    <property type="match status" value="2"/>
</dbReference>
<sequence length="434" mass="48939">MNDWKLTRLSDVADIIGGGTPKSSEDTYFNGDISWITPKDLSGYNYRYISKGERNITELGLKNSSAKLLPKGSVLFTSRAPIGYVAIAKNELATNQGFKSLVLKEGHIPEFYYYLLKHNVPLLEARSTGSTFKEISGQVLKDTELKIPNYEIQKNIVDILSPIDEKIELNTQTNQTLEQIAQAIFKSWFVDFEPVKAKMQGGNLAAMEAISGKNSEELHRLQTENPTEYQKLWAIADAFPDEIGEDGVPVGWEVTSFGEVSECFDKRRIPLSKHHRAKRKGNIPYYGATSVMDYVDESIFDDIYLLIGEDGSVLKEDGTPFIQYIWGKSWVNNHAHVLQGKNGVSTEQLMIFMSLTNIKAYVTGAVQMKLNQANMNSIPFIKANNEINDIFNKLIMDFYKNVRNLSDENKKLISIRDLLLPKLLNGDLLNAMDN</sequence>
<keyword evidence="5" id="KW-0378">Hydrolase</keyword>
<proteinExistence type="inferred from homology"/>
<comment type="caution">
    <text evidence="5">The sequence shown here is derived from an EMBL/GenBank/DDBJ whole genome shotgun (WGS) entry which is preliminary data.</text>
</comment>
<evidence type="ECO:0000256" key="1">
    <source>
        <dbReference type="ARBA" id="ARBA00010923"/>
    </source>
</evidence>
<dbReference type="InterPro" id="IPR000055">
    <property type="entry name" value="Restrct_endonuc_typeI_TRD"/>
</dbReference>
<dbReference type="GO" id="GO:0004519">
    <property type="term" value="F:endonuclease activity"/>
    <property type="evidence" value="ECO:0007669"/>
    <property type="project" value="UniProtKB-KW"/>
</dbReference>
<comment type="similarity">
    <text evidence="1">Belongs to the type-I restriction system S methylase family.</text>
</comment>
<dbReference type="EMBL" id="JAJUPA010000001">
    <property type="protein sequence ID" value="MCQ9628870.1"/>
    <property type="molecule type" value="Genomic_DNA"/>
</dbReference>
<dbReference type="Proteomes" id="UP001206331">
    <property type="component" value="Unassembled WGS sequence"/>
</dbReference>
<dbReference type="Gene3D" id="3.90.220.20">
    <property type="entry name" value="DNA methylase specificity domains"/>
    <property type="match status" value="2"/>
</dbReference>
<name>A0ABT1WT56_ACTSU</name>
<keyword evidence="2" id="KW-0680">Restriction system</keyword>
<keyword evidence="5" id="KW-0255">Endonuclease</keyword>
<evidence type="ECO:0000313" key="5">
    <source>
        <dbReference type="EMBL" id="MCQ9628870.1"/>
    </source>
</evidence>
<dbReference type="InterPro" id="IPR052021">
    <property type="entry name" value="Type-I_RS_S_subunit"/>
</dbReference>
<feature type="domain" description="Type I restriction modification DNA specificity" evidence="4">
    <location>
        <begin position="249"/>
        <end position="403"/>
    </location>
</feature>
<accession>A0ABT1WT56</accession>
<dbReference type="PANTHER" id="PTHR30408:SF13">
    <property type="entry name" value="TYPE I RESTRICTION ENZYME HINDI SPECIFICITY SUBUNIT"/>
    <property type="match status" value="1"/>
</dbReference>
<dbReference type="InterPro" id="IPR044946">
    <property type="entry name" value="Restrct_endonuc_typeI_TRD_sf"/>
</dbReference>
<evidence type="ECO:0000256" key="3">
    <source>
        <dbReference type="ARBA" id="ARBA00023125"/>
    </source>
</evidence>
<dbReference type="CDD" id="cd17262">
    <property type="entry name" value="RMtype1_S_Aco12261I-TRD2-CR2"/>
    <property type="match status" value="1"/>
</dbReference>
<dbReference type="GeneID" id="34292144"/>
<dbReference type="GO" id="GO:0016787">
    <property type="term" value="F:hydrolase activity"/>
    <property type="evidence" value="ECO:0007669"/>
    <property type="project" value="UniProtKB-KW"/>
</dbReference>
<keyword evidence="5" id="KW-0540">Nuclease</keyword>
<dbReference type="PANTHER" id="PTHR30408">
    <property type="entry name" value="TYPE-1 RESTRICTION ENZYME ECOKI SPECIFICITY PROTEIN"/>
    <property type="match status" value="1"/>
</dbReference>
<feature type="domain" description="Type I restriction modification DNA specificity" evidence="4">
    <location>
        <begin position="1"/>
        <end position="179"/>
    </location>
</feature>
<organism evidence="5 6">
    <name type="scientific">Actinobacillus suis</name>
    <dbReference type="NCBI Taxonomy" id="716"/>
    <lineage>
        <taxon>Bacteria</taxon>
        <taxon>Pseudomonadati</taxon>
        <taxon>Pseudomonadota</taxon>
        <taxon>Gammaproteobacteria</taxon>
        <taxon>Pasteurellales</taxon>
        <taxon>Pasteurellaceae</taxon>
        <taxon>Actinobacillus</taxon>
    </lineage>
</organism>
<evidence type="ECO:0000259" key="4">
    <source>
        <dbReference type="Pfam" id="PF01420"/>
    </source>
</evidence>
<dbReference type="RefSeq" id="WP_039195709.1">
    <property type="nucleotide sequence ID" value="NZ_CP090556.1"/>
</dbReference>
<dbReference type="CDD" id="cd17273">
    <property type="entry name" value="RMtype1_S_EcoJA69PI-TRD1-CR1_like"/>
    <property type="match status" value="1"/>
</dbReference>
<evidence type="ECO:0000313" key="6">
    <source>
        <dbReference type="Proteomes" id="UP001206331"/>
    </source>
</evidence>